<evidence type="ECO:0000313" key="1">
    <source>
        <dbReference type="EMBL" id="MQL86897.1"/>
    </source>
</evidence>
<reference evidence="1" key="1">
    <citation type="submission" date="2017-07" db="EMBL/GenBank/DDBJ databases">
        <title>Taro Niue Genome Assembly and Annotation.</title>
        <authorList>
            <person name="Atibalentja N."/>
            <person name="Keating K."/>
            <person name="Fields C.J."/>
        </authorList>
    </citation>
    <scope>NUCLEOTIDE SEQUENCE</scope>
    <source>
        <strain evidence="1">Niue_2</strain>
        <tissue evidence="1">Leaf</tissue>
    </source>
</reference>
<organism evidence="1 2">
    <name type="scientific">Colocasia esculenta</name>
    <name type="common">Wild taro</name>
    <name type="synonym">Arum esculentum</name>
    <dbReference type="NCBI Taxonomy" id="4460"/>
    <lineage>
        <taxon>Eukaryota</taxon>
        <taxon>Viridiplantae</taxon>
        <taxon>Streptophyta</taxon>
        <taxon>Embryophyta</taxon>
        <taxon>Tracheophyta</taxon>
        <taxon>Spermatophyta</taxon>
        <taxon>Magnoliopsida</taxon>
        <taxon>Liliopsida</taxon>
        <taxon>Araceae</taxon>
        <taxon>Aroideae</taxon>
        <taxon>Colocasieae</taxon>
        <taxon>Colocasia</taxon>
    </lineage>
</organism>
<name>A0A843UWR9_COLES</name>
<protein>
    <submittedName>
        <fullName evidence="1">Uncharacterized protein</fullName>
    </submittedName>
</protein>
<dbReference type="EMBL" id="NMUH01000936">
    <property type="protein sequence ID" value="MQL86897.1"/>
    <property type="molecule type" value="Genomic_DNA"/>
</dbReference>
<dbReference type="Proteomes" id="UP000652761">
    <property type="component" value="Unassembled WGS sequence"/>
</dbReference>
<gene>
    <name evidence="1" type="ORF">Taro_019432</name>
</gene>
<proteinExistence type="predicted"/>
<dbReference type="AlphaFoldDB" id="A0A843UWR9"/>
<evidence type="ECO:0000313" key="2">
    <source>
        <dbReference type="Proteomes" id="UP000652761"/>
    </source>
</evidence>
<keyword evidence="2" id="KW-1185">Reference proteome</keyword>
<comment type="caution">
    <text evidence="1">The sequence shown here is derived from an EMBL/GenBank/DDBJ whole genome shotgun (WGS) entry which is preliminary data.</text>
</comment>
<accession>A0A843UWR9</accession>
<sequence>MQRLRVSGGSCGMGSTRERCLERGCTGGMDVLHPSSSLEWLVVRRLFRNASSVGVVPLRSVSSFRTPSLLSLSCTSG</sequence>